<evidence type="ECO:0000313" key="7">
    <source>
        <dbReference type="EMBL" id="CDR39274.1"/>
    </source>
</evidence>
<gene>
    <name evidence="7" type="ORF">CYFA0S_03e01618g</name>
</gene>
<dbReference type="Gene3D" id="1.10.10.60">
    <property type="entry name" value="Homeodomain-like"/>
    <property type="match status" value="1"/>
</dbReference>
<dbReference type="PROSITE" id="PS50071">
    <property type="entry name" value="HOMEOBOX_2"/>
    <property type="match status" value="1"/>
</dbReference>
<dbReference type="GO" id="GO:0006355">
    <property type="term" value="P:regulation of DNA-templated transcription"/>
    <property type="evidence" value="ECO:0007669"/>
    <property type="project" value="InterPro"/>
</dbReference>
<dbReference type="SUPFAM" id="SSF46689">
    <property type="entry name" value="Homeodomain-like"/>
    <property type="match status" value="1"/>
</dbReference>
<evidence type="ECO:0000256" key="5">
    <source>
        <dbReference type="SAM" id="MobiDB-lite"/>
    </source>
</evidence>
<dbReference type="Pfam" id="PF05920">
    <property type="entry name" value="Homeobox_KN"/>
    <property type="match status" value="1"/>
</dbReference>
<dbReference type="EMBL" id="LK052888">
    <property type="protein sequence ID" value="CDR39274.1"/>
    <property type="molecule type" value="Genomic_DNA"/>
</dbReference>
<accession>A0A061AX35</accession>
<keyword evidence="2 4" id="KW-0371">Homeobox</keyword>
<keyword evidence="1 4" id="KW-0238">DNA-binding</keyword>
<evidence type="ECO:0000259" key="6">
    <source>
        <dbReference type="PROSITE" id="PS50071"/>
    </source>
</evidence>
<comment type="subcellular location">
    <subcellularLocation>
        <location evidence="4">Nucleus</location>
    </subcellularLocation>
</comment>
<dbReference type="InterPro" id="IPR008422">
    <property type="entry name" value="KN_HD"/>
</dbReference>
<feature type="region of interest" description="Disordered" evidence="5">
    <location>
        <begin position="76"/>
        <end position="234"/>
    </location>
</feature>
<keyword evidence="3 4" id="KW-0539">Nucleus</keyword>
<proteinExistence type="predicted"/>
<sequence length="304" mass="33651">MSVDNLTMLHHAALAPQLADKPKLSMMLPDPARYSPQTGSPLNSTSTSQPFLEPRPQVQQTQSFSLPPIRELLKEATPGPVGVSGSTSNTTTSTTLSSPVQQPVVTPAPRPLPAVYHTSSPYFNGPAYPSNNSPPPSSLPHSIGRSASLPNYLSHHPRIPSPVAQHHTSSFSGLATSSSSHQLTSHTHAQSRIPNMIPTPESRSESASPVSSTDSTYFEPTKEAKLTSRKKRQNLPRQTTMILLSWLSEHLDRPYPNSREKYELLIKTRLTIQQLDNWFINARRRKINELRKLKENDQSISLMF</sequence>
<organism evidence="7">
    <name type="scientific">Cyberlindnera fabianii</name>
    <name type="common">Yeast</name>
    <name type="synonym">Hansenula fabianii</name>
    <dbReference type="NCBI Taxonomy" id="36022"/>
    <lineage>
        <taxon>Eukaryota</taxon>
        <taxon>Fungi</taxon>
        <taxon>Dikarya</taxon>
        <taxon>Ascomycota</taxon>
        <taxon>Saccharomycotina</taxon>
        <taxon>Saccharomycetes</taxon>
        <taxon>Phaffomycetales</taxon>
        <taxon>Phaffomycetaceae</taxon>
        <taxon>Cyberlindnera</taxon>
    </lineage>
</organism>
<feature type="compositionally biased region" description="Low complexity" evidence="5">
    <location>
        <begin position="169"/>
        <end position="191"/>
    </location>
</feature>
<dbReference type="AlphaFoldDB" id="A0A061AX35"/>
<dbReference type="CDD" id="cd00086">
    <property type="entry name" value="homeodomain"/>
    <property type="match status" value="1"/>
</dbReference>
<name>A0A061AX35_CYBFA</name>
<evidence type="ECO:0000256" key="2">
    <source>
        <dbReference type="ARBA" id="ARBA00023155"/>
    </source>
</evidence>
<dbReference type="InterPro" id="IPR050224">
    <property type="entry name" value="TALE_homeobox"/>
</dbReference>
<protein>
    <submittedName>
        <fullName evidence="7">CYFA0S03e01618g1_1</fullName>
    </submittedName>
</protein>
<dbReference type="InterPro" id="IPR001356">
    <property type="entry name" value="HD"/>
</dbReference>
<dbReference type="SMART" id="SM00389">
    <property type="entry name" value="HOX"/>
    <property type="match status" value="1"/>
</dbReference>
<evidence type="ECO:0000256" key="1">
    <source>
        <dbReference type="ARBA" id="ARBA00023125"/>
    </source>
</evidence>
<dbReference type="VEuPathDB" id="FungiDB:BON22_4549"/>
<dbReference type="OrthoDB" id="10056939at2759"/>
<evidence type="ECO:0000256" key="3">
    <source>
        <dbReference type="ARBA" id="ARBA00023242"/>
    </source>
</evidence>
<feature type="region of interest" description="Disordered" evidence="5">
    <location>
        <begin position="25"/>
        <end position="62"/>
    </location>
</feature>
<feature type="DNA-binding region" description="Homeobox" evidence="4">
    <location>
        <begin position="228"/>
        <end position="290"/>
    </location>
</feature>
<feature type="domain" description="Homeobox" evidence="6">
    <location>
        <begin position="226"/>
        <end position="289"/>
    </location>
</feature>
<evidence type="ECO:0000256" key="4">
    <source>
        <dbReference type="PROSITE-ProRule" id="PRU00108"/>
    </source>
</evidence>
<dbReference type="InterPro" id="IPR009057">
    <property type="entry name" value="Homeodomain-like_sf"/>
</dbReference>
<feature type="compositionally biased region" description="Low complexity" evidence="5">
    <location>
        <begin position="77"/>
        <end position="100"/>
    </location>
</feature>
<dbReference type="GO" id="GO:0003677">
    <property type="term" value="F:DNA binding"/>
    <property type="evidence" value="ECO:0007669"/>
    <property type="project" value="UniProtKB-UniRule"/>
</dbReference>
<dbReference type="GO" id="GO:0005634">
    <property type="term" value="C:nucleus"/>
    <property type="evidence" value="ECO:0007669"/>
    <property type="project" value="UniProtKB-SubCell"/>
</dbReference>
<dbReference type="PANTHER" id="PTHR11850">
    <property type="entry name" value="HOMEOBOX PROTEIN TRANSCRIPTION FACTORS"/>
    <property type="match status" value="1"/>
</dbReference>
<reference evidence="7" key="1">
    <citation type="journal article" date="2014" name="Genome Announc.">
        <title>Genome sequence of the yeast Cyberlindnera fabianii (Hansenula fabianii).</title>
        <authorList>
            <person name="Freel K.C."/>
            <person name="Sarilar V."/>
            <person name="Neuveglise C."/>
            <person name="Devillers H."/>
            <person name="Friedrich A."/>
            <person name="Schacherer J."/>
        </authorList>
    </citation>
    <scope>NUCLEOTIDE SEQUENCE</scope>
    <source>
        <strain evidence="7">YJS4271</strain>
    </source>
</reference>
<feature type="compositionally biased region" description="Polar residues" evidence="5">
    <location>
        <begin position="35"/>
        <end position="50"/>
    </location>
</feature>